<evidence type="ECO:0000313" key="4">
    <source>
        <dbReference type="Proteomes" id="UP000246991"/>
    </source>
</evidence>
<feature type="compositionally biased region" description="Low complexity" evidence="1">
    <location>
        <begin position="503"/>
        <end position="512"/>
    </location>
</feature>
<dbReference type="SMART" id="SM00974">
    <property type="entry name" value="T5orf172"/>
    <property type="match status" value="1"/>
</dbReference>
<dbReference type="InterPro" id="IPR053006">
    <property type="entry name" value="Meiosis_regulatory"/>
</dbReference>
<dbReference type="Proteomes" id="UP000246991">
    <property type="component" value="Unassembled WGS sequence"/>
</dbReference>
<feature type="compositionally biased region" description="Basic residues" evidence="1">
    <location>
        <begin position="513"/>
        <end position="523"/>
    </location>
</feature>
<feature type="compositionally biased region" description="Low complexity" evidence="1">
    <location>
        <begin position="230"/>
        <end position="241"/>
    </location>
</feature>
<dbReference type="EMBL" id="PYWC01000017">
    <property type="protein sequence ID" value="PWW78107.1"/>
    <property type="molecule type" value="Genomic_DNA"/>
</dbReference>
<name>A0A317SXA6_9PEZI</name>
<reference evidence="3 4" key="1">
    <citation type="submission" date="2018-03" db="EMBL/GenBank/DDBJ databases">
        <title>Genomes of Pezizomycetes fungi and the evolution of truffles.</title>
        <authorList>
            <person name="Murat C."/>
            <person name="Payen T."/>
            <person name="Noel B."/>
            <person name="Kuo A."/>
            <person name="Martin F.M."/>
        </authorList>
    </citation>
    <scope>NUCLEOTIDE SEQUENCE [LARGE SCALE GENOMIC DNA]</scope>
    <source>
        <strain evidence="3">091103-1</strain>
    </source>
</reference>
<feature type="region of interest" description="Disordered" evidence="1">
    <location>
        <begin position="94"/>
        <end position="137"/>
    </location>
</feature>
<dbReference type="AlphaFoldDB" id="A0A317SXA6"/>
<gene>
    <name evidence="3" type="ORF">C7212DRAFT_351335</name>
</gene>
<accession>A0A317SXA6</accession>
<organism evidence="3 4">
    <name type="scientific">Tuber magnatum</name>
    <name type="common">white Piedmont truffle</name>
    <dbReference type="NCBI Taxonomy" id="42249"/>
    <lineage>
        <taxon>Eukaryota</taxon>
        <taxon>Fungi</taxon>
        <taxon>Dikarya</taxon>
        <taxon>Ascomycota</taxon>
        <taxon>Pezizomycotina</taxon>
        <taxon>Pezizomycetes</taxon>
        <taxon>Pezizales</taxon>
        <taxon>Tuberaceae</taxon>
        <taxon>Tuber</taxon>
    </lineage>
</organism>
<feature type="compositionally biased region" description="Polar residues" evidence="1">
    <location>
        <begin position="531"/>
        <end position="548"/>
    </location>
</feature>
<dbReference type="OrthoDB" id="2417614at2759"/>
<dbReference type="PANTHER" id="PTHR28094:SF2">
    <property type="entry name" value="BACTERIOPHAGE T5 ORF172 DNA-BINDING DOMAIN-CONTAINING PROTEIN"/>
    <property type="match status" value="1"/>
</dbReference>
<dbReference type="InterPro" id="IPR018306">
    <property type="entry name" value="Phage_T5_Orf172_DNA-bd"/>
</dbReference>
<feature type="compositionally biased region" description="Acidic residues" evidence="1">
    <location>
        <begin position="606"/>
        <end position="620"/>
    </location>
</feature>
<evidence type="ECO:0000256" key="1">
    <source>
        <dbReference type="SAM" id="MobiDB-lite"/>
    </source>
</evidence>
<keyword evidence="4" id="KW-1185">Reference proteome</keyword>
<feature type="compositionally biased region" description="Low complexity" evidence="1">
    <location>
        <begin position="558"/>
        <end position="567"/>
    </location>
</feature>
<sequence length="620" mass="67362">MPFVPNTPESLSALLSRADSNSPFYHMLRRQPASGVVAVFSGQKVFFCEQHKDQSQNVALRHTASFAKRRELLGRGSMDTLIEQVELLVAGEKPGETTTATSRAKKVSPGDYPFIYPPESAGTPRPPTSHRQKKKAQKEQSFWSKLCCCILEDPEEDSYPQLKREESDLRAAAADIVGNDSTEKRWKAHRRGKGDTHVVDSESTPPTPPLPMMYPDPSALFSREQRNTSAAATPGPVAAGGRRNRGNPLIQPTLTEKTAQRIEQELAKPFSEQDEPGYIYVFWLSDSPISPQPTPGSTPSGTPKKSGGRSHQRSASDALRKVVRDAESAQQGQRILLKIGRANNVQRRLHEWSTQCGYNLSLIRFYPHISASSPGSATPKKATTKALNREVGKKVPNSHRIERLIHLELGDNPENHPEIKCDTCKRTHKEWFSVPATRAGLKGVDEVIKKWVEYGEKSAMVTGRDATTQAPRIPKAAPATTGASPPKGHDTPKSTTKRPTLQSAPVGTGAKAAAKKSSSHSRKASSGSAGNTKTDNSSSISAKTTPSRKTPPGKSAGSRTPSRPPSSRGKDSSTPKTTPPPPSGVGSSGRKKRPSGGGGRWKLYDENEGCEEYRPEDEVE</sequence>
<protein>
    <submittedName>
        <fullName evidence="3">DUF1766-domain-containing protein</fullName>
    </submittedName>
</protein>
<dbReference type="Pfam" id="PF10544">
    <property type="entry name" value="T5orf172"/>
    <property type="match status" value="1"/>
</dbReference>
<evidence type="ECO:0000313" key="3">
    <source>
        <dbReference type="EMBL" id="PWW78107.1"/>
    </source>
</evidence>
<comment type="caution">
    <text evidence="3">The sequence shown here is derived from an EMBL/GenBank/DDBJ whole genome shotgun (WGS) entry which is preliminary data.</text>
</comment>
<feature type="compositionally biased region" description="Pro residues" evidence="1">
    <location>
        <begin position="205"/>
        <end position="214"/>
    </location>
</feature>
<feature type="domain" description="Bacteriophage T5 Orf172 DNA-binding" evidence="2">
    <location>
        <begin position="331"/>
        <end position="451"/>
    </location>
</feature>
<dbReference type="STRING" id="42249.A0A317SXA6"/>
<dbReference type="PANTHER" id="PTHR28094">
    <property type="entry name" value="MEIOTICALLY UP-REGULATED GENE 113 PROTEIN"/>
    <property type="match status" value="1"/>
</dbReference>
<feature type="region of interest" description="Disordered" evidence="1">
    <location>
        <begin position="289"/>
        <end position="326"/>
    </location>
</feature>
<feature type="compositionally biased region" description="Polar residues" evidence="1">
    <location>
        <begin position="493"/>
        <end position="502"/>
    </location>
</feature>
<evidence type="ECO:0000259" key="2">
    <source>
        <dbReference type="SMART" id="SM00974"/>
    </source>
</evidence>
<proteinExistence type="predicted"/>
<feature type="region of interest" description="Disordered" evidence="1">
    <location>
        <begin position="462"/>
        <end position="620"/>
    </location>
</feature>
<feature type="region of interest" description="Disordered" evidence="1">
    <location>
        <begin position="183"/>
        <end position="255"/>
    </location>
</feature>